<dbReference type="InterPro" id="IPR001024">
    <property type="entry name" value="PLAT/LH2_dom"/>
</dbReference>
<dbReference type="Proteomes" id="UP001324380">
    <property type="component" value="Chromosome"/>
</dbReference>
<dbReference type="EMBL" id="CP139558">
    <property type="protein sequence ID" value="WPU94024.1"/>
    <property type="molecule type" value="Genomic_DNA"/>
</dbReference>
<gene>
    <name evidence="2" type="ORF">SNE25_00610</name>
</gene>
<feature type="domain" description="PLAT" evidence="1">
    <location>
        <begin position="285"/>
        <end position="321"/>
    </location>
</feature>
<evidence type="ECO:0000259" key="1">
    <source>
        <dbReference type="PROSITE" id="PS50095"/>
    </source>
</evidence>
<organism evidence="2 3">
    <name type="scientific">Mucilaginibacter sabulilitoris</name>
    <dbReference type="NCBI Taxonomy" id="1173583"/>
    <lineage>
        <taxon>Bacteria</taxon>
        <taxon>Pseudomonadati</taxon>
        <taxon>Bacteroidota</taxon>
        <taxon>Sphingobacteriia</taxon>
        <taxon>Sphingobacteriales</taxon>
        <taxon>Sphingobacteriaceae</taxon>
        <taxon>Mucilaginibacter</taxon>
    </lineage>
</organism>
<keyword evidence="3" id="KW-1185">Reference proteome</keyword>
<dbReference type="PROSITE" id="PS50095">
    <property type="entry name" value="PLAT"/>
    <property type="match status" value="1"/>
</dbReference>
<name>A0ABZ0TQK3_9SPHI</name>
<reference evidence="2 3" key="1">
    <citation type="submission" date="2023-11" db="EMBL/GenBank/DDBJ databases">
        <title>Analysis of the Genomes of Mucilaginibacter gossypii cycad 4 and M. sabulilitoris SNA2: microbes with the potential for plant growth promotion.</title>
        <authorList>
            <person name="Hirsch A.M."/>
            <person name="Humm E."/>
            <person name="Rubbi M."/>
            <person name="Del Vecchio G."/>
            <person name="Ha S.M."/>
            <person name="Pellegrini M."/>
            <person name="Gunsalus R.P."/>
        </authorList>
    </citation>
    <scope>NUCLEOTIDE SEQUENCE [LARGE SCALE GENOMIC DNA]</scope>
    <source>
        <strain evidence="2 3">SNA2</strain>
    </source>
</reference>
<dbReference type="RefSeq" id="WP_321563150.1">
    <property type="nucleotide sequence ID" value="NZ_CP139558.1"/>
</dbReference>
<accession>A0ABZ0TQK3</accession>
<protein>
    <recommendedName>
        <fullName evidence="1">PLAT domain-containing protein</fullName>
    </recommendedName>
</protein>
<proteinExistence type="predicted"/>
<sequence length="321" mass="36607">MNKKLIEAFGPILLVVISIIYTACNNASSSSSKKQLISFKPIQGIHYSEVQRLQKNGLALNAYGYQLEPQWQINFVSDDSASVYSPIKKQFLNFPLSRGYDSVFNTARAWLRVKKMNKDSLVLEILKAKNDSIEINGSKVYMLFYADNYIKNVLHSDTATLRRPSRRDTQFVKSLVIKANKDITKAFAARHPVQFISKSPLVTAKQLRTKPDIMNNFDTATDYLSPEYDINIDKAYADFYYSFTACVDDRGEMHYLRPLIDFSMVGEEAQKSYIHLSQSVMDSYLKYYFKIIPGTTLGFMHSSNITLHVQGKTSARGESKK</sequence>
<evidence type="ECO:0000313" key="3">
    <source>
        <dbReference type="Proteomes" id="UP001324380"/>
    </source>
</evidence>
<evidence type="ECO:0000313" key="2">
    <source>
        <dbReference type="EMBL" id="WPU94024.1"/>
    </source>
</evidence>